<reference evidence="2" key="1">
    <citation type="journal article" date="2020" name="Nature">
        <title>Giant virus diversity and host interactions through global metagenomics.</title>
        <authorList>
            <person name="Schulz F."/>
            <person name="Roux S."/>
            <person name="Paez-Espino D."/>
            <person name="Jungbluth S."/>
            <person name="Walsh D.A."/>
            <person name="Denef V.J."/>
            <person name="McMahon K.D."/>
            <person name="Konstantinidis K.T."/>
            <person name="Eloe-Fadrosh E.A."/>
            <person name="Kyrpides N.C."/>
            <person name="Woyke T."/>
        </authorList>
    </citation>
    <scope>NUCLEOTIDE SEQUENCE</scope>
    <source>
        <strain evidence="2">GVMAG-M-3300020185-33</strain>
    </source>
</reference>
<organism evidence="2">
    <name type="scientific">viral metagenome</name>
    <dbReference type="NCBI Taxonomy" id="1070528"/>
    <lineage>
        <taxon>unclassified sequences</taxon>
        <taxon>metagenomes</taxon>
        <taxon>organismal metagenomes</taxon>
    </lineage>
</organism>
<accession>A0A6C0C5X1</accession>
<dbReference type="Gene3D" id="1.10.510.10">
    <property type="entry name" value="Transferase(Phosphotransferase) domain 1"/>
    <property type="match status" value="1"/>
</dbReference>
<feature type="compositionally biased region" description="Acidic residues" evidence="1">
    <location>
        <begin position="288"/>
        <end position="298"/>
    </location>
</feature>
<name>A0A6C0C5X1_9ZZZZ</name>
<feature type="region of interest" description="Disordered" evidence="1">
    <location>
        <begin position="263"/>
        <end position="304"/>
    </location>
</feature>
<evidence type="ECO:0008006" key="3">
    <source>
        <dbReference type="Google" id="ProtNLM"/>
    </source>
</evidence>
<dbReference type="EMBL" id="MN739335">
    <property type="protein sequence ID" value="QHS99179.1"/>
    <property type="molecule type" value="Genomic_DNA"/>
</dbReference>
<dbReference type="SUPFAM" id="SSF56112">
    <property type="entry name" value="Protein kinase-like (PK-like)"/>
    <property type="match status" value="1"/>
</dbReference>
<evidence type="ECO:0000313" key="2">
    <source>
        <dbReference type="EMBL" id="QHS99179.1"/>
    </source>
</evidence>
<dbReference type="AlphaFoldDB" id="A0A6C0C5X1"/>
<sequence>MFDLYYNKNDNAGLFKSLDNIGIKNVQNYIPIYKHFFSLKETNYRNLNLNHAYHITNATKTNTHNKFNCTIKSGEKSENKLCFFKFSPLLDPIKYMVGKYNDLGDTERNALPELNENICHAKVLDPNNAAYVDSFFSYLTSQMHHNCYFPHGLDFFGSFLGIQKEFIYNVVDEIDYLHDSTFFHKNREDKFKIDNIDIGILTDIDTRNYKKKIQIGKNLSAKNIDSVTNDDFQNVFYLSDISSNNSSILPDLVFEFDLPKNQSRKTDSTCSSRSSNSTSNCSEQISISDDEENSDDSQESSSLGSDIEVNGVLYDFPTQIICLECLDDTLDSLLNEDNEMDSDEWRACLFQIVIMLTIYQKVFNFTHNDLHTNNIMFQKTDKQYLYYRYNQKYYKVPTFGKIFKIIDFGRAIYKYKGQNICSDSYHSNGDAATQYNCEPYFNSRKPRLEPNKSFDLCRLACSLFDYFVEDPNNVDQMDIIANLIAEWTKDDKGRNILYKKNGDERYPDFKLYKMIARTVHKHTPQSQLDGPFFNRYIVPRKKINKKSKIVDVDKMPDLTEIN</sequence>
<dbReference type="InterPro" id="IPR011009">
    <property type="entry name" value="Kinase-like_dom_sf"/>
</dbReference>
<evidence type="ECO:0000256" key="1">
    <source>
        <dbReference type="SAM" id="MobiDB-lite"/>
    </source>
</evidence>
<proteinExistence type="predicted"/>
<protein>
    <recommendedName>
        <fullName evidence="3">Protein kinase domain-containing protein</fullName>
    </recommendedName>
</protein>
<feature type="compositionally biased region" description="Low complexity" evidence="1">
    <location>
        <begin position="268"/>
        <end position="287"/>
    </location>
</feature>